<reference evidence="8" key="1">
    <citation type="submission" date="2019-07" db="EMBL/GenBank/DDBJ databases">
        <title>Arthrobacter KR32 sp. nov., isolated from mountain cheese made of cows milk.</title>
        <authorList>
            <person name="Flegler A."/>
        </authorList>
    </citation>
    <scope>NUCLEOTIDE SEQUENCE [LARGE SCALE GENOMIC DNA]</scope>
    <source>
        <strain evidence="8">KR32</strain>
    </source>
</reference>
<sequence length="444" mass="46610">MDGMALFTDRSRPSDEGTDAVDAVTPALEAGRGVRATWRYTIASIVFYVVVVSLVNTLLLLSGGAYGLQFLDVALILLAVTSLAALVRYCWFFRNGLGGGLPARTYTLWLLLPAGVLYVLGLLQSHTLWVAALPLWFAANAVAVVVPRRERTWVLALTVPALVLHGMLGMLLGNSGQSAVADTGGFASVALWALMTPLLFVGSIWWWEIVVRLDDSRRTSGELAVVQERLRFAADLHDIQGHHLQVIALKTELAGRLLDTDPEAARVQITEAQQLARTALEDTRALVHGYRAVSLAAEAANAAEVLGAAGISCSVDVDGEGLPAELRTLFGLVIREATTNILRHSEAGAVQLRLECSAARRVLVVRNDGVLGAGAGRSGGSGIDGLRRRFEAVGGRVTARGDDGSFVLTAEAPAGSAPGMAAAGASAGTAVPAPSPTAGDRGRP</sequence>
<name>A0A7X1NRN6_9MICC</name>
<dbReference type="Pfam" id="PF07730">
    <property type="entry name" value="HisKA_3"/>
    <property type="match status" value="1"/>
</dbReference>
<feature type="transmembrane region" description="Helical" evidence="5">
    <location>
        <begin position="103"/>
        <end position="121"/>
    </location>
</feature>
<gene>
    <name evidence="7" type="ORF">FNH21_13130</name>
</gene>
<evidence type="ECO:0000256" key="2">
    <source>
        <dbReference type="ARBA" id="ARBA00022777"/>
    </source>
</evidence>
<keyword evidence="1" id="KW-0808">Transferase</keyword>
<dbReference type="EMBL" id="VJXX01000004">
    <property type="protein sequence ID" value="MPY11644.1"/>
    <property type="molecule type" value="Genomic_DNA"/>
</dbReference>
<dbReference type="InterPro" id="IPR036890">
    <property type="entry name" value="HATPase_C_sf"/>
</dbReference>
<dbReference type="Gene3D" id="3.30.565.10">
    <property type="entry name" value="Histidine kinase-like ATPase, C-terminal domain"/>
    <property type="match status" value="1"/>
</dbReference>
<evidence type="ECO:0000259" key="6">
    <source>
        <dbReference type="Pfam" id="PF07730"/>
    </source>
</evidence>
<feature type="transmembrane region" description="Helical" evidence="5">
    <location>
        <begin position="185"/>
        <end position="207"/>
    </location>
</feature>
<dbReference type="PANTHER" id="PTHR24421">
    <property type="entry name" value="NITRATE/NITRITE SENSOR PROTEIN NARX-RELATED"/>
    <property type="match status" value="1"/>
</dbReference>
<feature type="transmembrane region" description="Helical" evidence="5">
    <location>
        <begin position="73"/>
        <end position="91"/>
    </location>
</feature>
<keyword evidence="2 7" id="KW-0418">Kinase</keyword>
<dbReference type="Proteomes" id="UP000326464">
    <property type="component" value="Unassembled WGS sequence"/>
</dbReference>
<dbReference type="GO" id="GO:0000155">
    <property type="term" value="F:phosphorelay sensor kinase activity"/>
    <property type="evidence" value="ECO:0007669"/>
    <property type="project" value="InterPro"/>
</dbReference>
<dbReference type="Gene3D" id="1.20.5.1930">
    <property type="match status" value="1"/>
</dbReference>
<feature type="transmembrane region" description="Helical" evidence="5">
    <location>
        <begin position="127"/>
        <end position="146"/>
    </location>
</feature>
<keyword evidence="3" id="KW-0902">Two-component regulatory system</keyword>
<keyword evidence="8" id="KW-1185">Reference proteome</keyword>
<protein>
    <submittedName>
        <fullName evidence="7">Histidine kinase</fullName>
    </submittedName>
</protein>
<dbReference type="GO" id="GO:0046983">
    <property type="term" value="F:protein dimerization activity"/>
    <property type="evidence" value="ECO:0007669"/>
    <property type="project" value="InterPro"/>
</dbReference>
<evidence type="ECO:0000256" key="5">
    <source>
        <dbReference type="SAM" id="Phobius"/>
    </source>
</evidence>
<comment type="caution">
    <text evidence="7">The sequence shown here is derived from an EMBL/GenBank/DDBJ whole genome shotgun (WGS) entry which is preliminary data.</text>
</comment>
<keyword evidence="5" id="KW-0812">Transmembrane</keyword>
<organism evidence="7 8">
    <name type="scientific">Arthrobacter bussei</name>
    <dbReference type="NCBI Taxonomy" id="2594179"/>
    <lineage>
        <taxon>Bacteria</taxon>
        <taxon>Bacillati</taxon>
        <taxon>Actinomycetota</taxon>
        <taxon>Actinomycetes</taxon>
        <taxon>Micrococcales</taxon>
        <taxon>Micrococcaceae</taxon>
        <taxon>Arthrobacter</taxon>
    </lineage>
</organism>
<dbReference type="AlphaFoldDB" id="A0A7X1NRN6"/>
<evidence type="ECO:0000256" key="4">
    <source>
        <dbReference type="SAM" id="MobiDB-lite"/>
    </source>
</evidence>
<evidence type="ECO:0000313" key="7">
    <source>
        <dbReference type="EMBL" id="MPY11644.1"/>
    </source>
</evidence>
<evidence type="ECO:0000256" key="3">
    <source>
        <dbReference type="ARBA" id="ARBA00023012"/>
    </source>
</evidence>
<accession>A0A7X1NRN6</accession>
<evidence type="ECO:0000256" key="1">
    <source>
        <dbReference type="ARBA" id="ARBA00022679"/>
    </source>
</evidence>
<feature type="domain" description="Signal transduction histidine kinase subgroup 3 dimerisation and phosphoacceptor" evidence="6">
    <location>
        <begin position="228"/>
        <end position="293"/>
    </location>
</feature>
<feature type="transmembrane region" description="Helical" evidence="5">
    <location>
        <begin position="153"/>
        <end position="173"/>
    </location>
</feature>
<proteinExistence type="predicted"/>
<feature type="region of interest" description="Disordered" evidence="4">
    <location>
        <begin position="416"/>
        <end position="444"/>
    </location>
</feature>
<keyword evidence="5" id="KW-0472">Membrane</keyword>
<feature type="transmembrane region" description="Helical" evidence="5">
    <location>
        <begin position="40"/>
        <end position="61"/>
    </location>
</feature>
<dbReference type="OrthoDB" id="5241784at2"/>
<dbReference type="GO" id="GO:0016020">
    <property type="term" value="C:membrane"/>
    <property type="evidence" value="ECO:0007669"/>
    <property type="project" value="InterPro"/>
</dbReference>
<dbReference type="InterPro" id="IPR050482">
    <property type="entry name" value="Sensor_HK_TwoCompSys"/>
</dbReference>
<dbReference type="SUPFAM" id="SSF55874">
    <property type="entry name" value="ATPase domain of HSP90 chaperone/DNA topoisomerase II/histidine kinase"/>
    <property type="match status" value="1"/>
</dbReference>
<dbReference type="InterPro" id="IPR011712">
    <property type="entry name" value="Sig_transdc_His_kin_sub3_dim/P"/>
</dbReference>
<evidence type="ECO:0000313" key="8">
    <source>
        <dbReference type="Proteomes" id="UP000326464"/>
    </source>
</evidence>
<dbReference type="PANTHER" id="PTHR24421:SF63">
    <property type="entry name" value="SENSOR HISTIDINE KINASE DESK"/>
    <property type="match status" value="1"/>
</dbReference>
<keyword evidence="5" id="KW-1133">Transmembrane helix</keyword>